<dbReference type="GO" id="GO:0043190">
    <property type="term" value="C:ATP-binding cassette (ABC) transporter complex"/>
    <property type="evidence" value="ECO:0007669"/>
    <property type="project" value="InterPro"/>
</dbReference>
<organism evidence="2">
    <name type="scientific">Tanacetum cinerariifolium</name>
    <name type="common">Dalmatian daisy</name>
    <name type="synonym">Chrysanthemum cinerariifolium</name>
    <dbReference type="NCBI Taxonomy" id="118510"/>
    <lineage>
        <taxon>Eukaryota</taxon>
        <taxon>Viridiplantae</taxon>
        <taxon>Streptophyta</taxon>
        <taxon>Embryophyta</taxon>
        <taxon>Tracheophyta</taxon>
        <taxon>Spermatophyta</taxon>
        <taxon>Magnoliopsida</taxon>
        <taxon>eudicotyledons</taxon>
        <taxon>Gunneridae</taxon>
        <taxon>Pentapetalae</taxon>
        <taxon>asterids</taxon>
        <taxon>campanulids</taxon>
        <taxon>Asterales</taxon>
        <taxon>Asteraceae</taxon>
        <taxon>Asteroideae</taxon>
        <taxon>Anthemideae</taxon>
        <taxon>Anthemidinae</taxon>
        <taxon>Tanacetum</taxon>
    </lineage>
</organism>
<comment type="caution">
    <text evidence="2">The sequence shown here is derived from an EMBL/GenBank/DDBJ whole genome shotgun (WGS) entry which is preliminary data.</text>
</comment>
<gene>
    <name evidence="2" type="ORF">Tci_856598</name>
</gene>
<protein>
    <submittedName>
        <fullName evidence="2">Uncharacterized protein</fullName>
    </submittedName>
</protein>
<dbReference type="InterPro" id="IPR030802">
    <property type="entry name" value="Permease_MalE"/>
</dbReference>
<dbReference type="PANTHER" id="PTHR30188:SF4">
    <property type="entry name" value="PROTEIN TRIGALACTOSYLDIACYLGLYCEROL 1, CHLOROPLASTIC"/>
    <property type="match status" value="1"/>
</dbReference>
<sequence length="181" mass="20333">MPWLPPVTTTNCEEESTVFRFFTYDALRYLAPTNAGSGRALSTSVLPPLYAQSFRLFRLVFAKYGLAHRAAARYLEALYGGSYPHWGRFYLYCGHRISLHWRRTMRITEQISALEVMGINATSYLVLPRILAAIFMFPLLVILAMALSILGGYLAGTLSGVMAATDYIEGIRTDFIPYNIA</sequence>
<feature type="transmembrane region" description="Helical" evidence="1">
    <location>
        <begin position="130"/>
        <end position="155"/>
    </location>
</feature>
<dbReference type="AlphaFoldDB" id="A0A699RGY4"/>
<keyword evidence="1" id="KW-0472">Membrane</keyword>
<dbReference type="EMBL" id="BKCJ011095607">
    <property type="protein sequence ID" value="GFC84628.1"/>
    <property type="molecule type" value="Genomic_DNA"/>
</dbReference>
<proteinExistence type="predicted"/>
<accession>A0A699RGY4</accession>
<reference evidence="2" key="1">
    <citation type="journal article" date="2019" name="Sci. Rep.">
        <title>Draft genome of Tanacetum cinerariifolium, the natural source of mosquito coil.</title>
        <authorList>
            <person name="Yamashiro T."/>
            <person name="Shiraishi A."/>
            <person name="Satake H."/>
            <person name="Nakayama K."/>
        </authorList>
    </citation>
    <scope>NUCLEOTIDE SEQUENCE</scope>
</reference>
<dbReference type="GO" id="GO:0005548">
    <property type="term" value="F:phospholipid transporter activity"/>
    <property type="evidence" value="ECO:0007669"/>
    <property type="project" value="TreeGrafter"/>
</dbReference>
<evidence type="ECO:0000256" key="1">
    <source>
        <dbReference type="SAM" id="Phobius"/>
    </source>
</evidence>
<keyword evidence="1" id="KW-0812">Transmembrane</keyword>
<dbReference type="PANTHER" id="PTHR30188">
    <property type="entry name" value="ABC TRANSPORTER PERMEASE PROTEIN-RELATED"/>
    <property type="match status" value="1"/>
</dbReference>
<evidence type="ECO:0000313" key="2">
    <source>
        <dbReference type="EMBL" id="GFC84628.1"/>
    </source>
</evidence>
<keyword evidence="1" id="KW-1133">Transmembrane helix</keyword>
<dbReference type="Pfam" id="PF02405">
    <property type="entry name" value="MlaE"/>
    <property type="match status" value="1"/>
</dbReference>
<name>A0A699RGY4_TANCI</name>
<feature type="non-terminal residue" evidence="2">
    <location>
        <position position="181"/>
    </location>
</feature>